<feature type="compositionally biased region" description="Polar residues" evidence="1">
    <location>
        <begin position="69"/>
        <end position="89"/>
    </location>
</feature>
<proteinExistence type="predicted"/>
<reference evidence="3" key="2">
    <citation type="submission" date="2015-01" db="EMBL/GenBank/DDBJ databases">
        <title>Evolutionary Origins and Diversification of the Mycorrhizal Mutualists.</title>
        <authorList>
            <consortium name="DOE Joint Genome Institute"/>
            <consortium name="Mycorrhizal Genomics Consortium"/>
            <person name="Kohler A."/>
            <person name="Kuo A."/>
            <person name="Nagy L.G."/>
            <person name="Floudas D."/>
            <person name="Copeland A."/>
            <person name="Barry K.W."/>
            <person name="Cichocki N."/>
            <person name="Veneault-Fourrey C."/>
            <person name="LaButti K."/>
            <person name="Lindquist E.A."/>
            <person name="Lipzen A."/>
            <person name="Lundell T."/>
            <person name="Morin E."/>
            <person name="Murat C."/>
            <person name="Riley R."/>
            <person name="Ohm R."/>
            <person name="Sun H."/>
            <person name="Tunlid A."/>
            <person name="Henrissat B."/>
            <person name="Grigoriev I.V."/>
            <person name="Hibbett D.S."/>
            <person name="Martin F."/>
        </authorList>
    </citation>
    <scope>NUCLEOTIDE SEQUENCE [LARGE SCALE GENOMIC DNA]</scope>
    <source>
        <strain evidence="3">h7</strain>
    </source>
</reference>
<protein>
    <submittedName>
        <fullName evidence="2">Uncharacterized protein</fullName>
    </submittedName>
</protein>
<evidence type="ECO:0000313" key="3">
    <source>
        <dbReference type="Proteomes" id="UP000053424"/>
    </source>
</evidence>
<name>A0A0C3BWA1_HEBCY</name>
<feature type="compositionally biased region" description="Acidic residues" evidence="1">
    <location>
        <begin position="90"/>
        <end position="99"/>
    </location>
</feature>
<accession>A0A0C3BWA1</accession>
<dbReference type="HOGENOM" id="CLU_1825519_0_0_1"/>
<dbReference type="AlphaFoldDB" id="A0A0C3BWA1"/>
<dbReference type="EMBL" id="KN831816">
    <property type="protein sequence ID" value="KIM35666.1"/>
    <property type="molecule type" value="Genomic_DNA"/>
</dbReference>
<keyword evidence="3" id="KW-1185">Reference proteome</keyword>
<organism evidence="2 3">
    <name type="scientific">Hebeloma cylindrosporum</name>
    <dbReference type="NCBI Taxonomy" id="76867"/>
    <lineage>
        <taxon>Eukaryota</taxon>
        <taxon>Fungi</taxon>
        <taxon>Dikarya</taxon>
        <taxon>Basidiomycota</taxon>
        <taxon>Agaricomycotina</taxon>
        <taxon>Agaricomycetes</taxon>
        <taxon>Agaricomycetidae</taxon>
        <taxon>Agaricales</taxon>
        <taxon>Agaricineae</taxon>
        <taxon>Hymenogastraceae</taxon>
        <taxon>Hebeloma</taxon>
    </lineage>
</organism>
<evidence type="ECO:0000256" key="1">
    <source>
        <dbReference type="SAM" id="MobiDB-lite"/>
    </source>
</evidence>
<reference evidence="2 3" key="1">
    <citation type="submission" date="2014-04" db="EMBL/GenBank/DDBJ databases">
        <authorList>
            <consortium name="DOE Joint Genome Institute"/>
            <person name="Kuo A."/>
            <person name="Gay G."/>
            <person name="Dore J."/>
            <person name="Kohler A."/>
            <person name="Nagy L.G."/>
            <person name="Floudas D."/>
            <person name="Copeland A."/>
            <person name="Barry K.W."/>
            <person name="Cichocki N."/>
            <person name="Veneault-Fourrey C."/>
            <person name="LaButti K."/>
            <person name="Lindquist E.A."/>
            <person name="Lipzen A."/>
            <person name="Lundell T."/>
            <person name="Morin E."/>
            <person name="Murat C."/>
            <person name="Sun H."/>
            <person name="Tunlid A."/>
            <person name="Henrissat B."/>
            <person name="Grigoriev I.V."/>
            <person name="Hibbett D.S."/>
            <person name="Martin F."/>
            <person name="Nordberg H.P."/>
            <person name="Cantor M.N."/>
            <person name="Hua S.X."/>
        </authorList>
    </citation>
    <scope>NUCLEOTIDE SEQUENCE [LARGE SCALE GENOMIC DNA]</scope>
    <source>
        <strain evidence="3">h7</strain>
    </source>
</reference>
<gene>
    <name evidence="2" type="ORF">M413DRAFT_449621</name>
</gene>
<feature type="region of interest" description="Disordered" evidence="1">
    <location>
        <begin position="1"/>
        <end position="141"/>
    </location>
</feature>
<dbReference type="Proteomes" id="UP000053424">
    <property type="component" value="Unassembled WGS sequence"/>
</dbReference>
<sequence>MSAEITDHGGPSALESPESDSQSNADPGKEVADSNQSPNAGGKELGADLTSTESTLDLPEASESDAFEGNSNPDNEPTSSQEISKQAPTTDEDEDEESPLEGNSGDSEDDDYPLFEGGSPRGRIVSTVVGRPPQKPKPRPK</sequence>
<evidence type="ECO:0000313" key="2">
    <source>
        <dbReference type="EMBL" id="KIM35666.1"/>
    </source>
</evidence>